<dbReference type="GO" id="GO:0070628">
    <property type="term" value="F:proteasome binding"/>
    <property type="evidence" value="ECO:0007669"/>
    <property type="project" value="TreeGrafter"/>
</dbReference>
<proteinExistence type="predicted"/>
<evidence type="ECO:0000313" key="4">
    <source>
        <dbReference type="Proteomes" id="UP000489600"/>
    </source>
</evidence>
<dbReference type="Gene3D" id="3.10.20.90">
    <property type="entry name" value="Phosphatidylinositol 3-kinase Catalytic Subunit, Chain A, domain 1"/>
    <property type="match status" value="1"/>
</dbReference>
<sequence>MVLREVLVRINRGRTYCIEVGLLDTVLNIREKIEKDLGIAVSKQTLFFNGKVLLKDHLNVQKCRIRNKSLLELFVPSCPKPNPINNQVFLHQTEQSSQVPSMSIQDSLEMIFNNQDSTLGNEDQVVHQTEVFPVSNDGFLGSQDWSVMASSNNDGQVLHRTGEFGTSSSQINEFLESQDWSVMGSSSNKDDNVVDQTEGSLMLSDLRSMQEFLELEVLDSPLTTTENISIQDLPGSSNNQVFRTEQSPVPLNSFEDILFGEDRALETEVFPNIQNYWPEKTEQSPVPSNAGKEIINIPDSPVRSNKKPRQMMRVLILPFSREDTAQRKIPVYVNPSENVGELRKVLVKIQGLNLPEEGYFFLSNGNLLDDDQSFPRNRVAQGDTVEIFAGHLTEDTRPDRV</sequence>
<feature type="domain" description="Ubiquitin-like" evidence="2">
    <location>
        <begin position="4"/>
        <end position="75"/>
    </location>
</feature>
<dbReference type="SUPFAM" id="SSF54236">
    <property type="entry name" value="Ubiquitin-like"/>
    <property type="match status" value="2"/>
</dbReference>
<name>A0A565C0E2_9BRAS</name>
<dbReference type="OrthoDB" id="1092599at2759"/>
<dbReference type="PANTHER" id="PTHR10621">
    <property type="entry name" value="UV EXCISION REPAIR PROTEIN RAD23"/>
    <property type="match status" value="1"/>
</dbReference>
<dbReference type="PROSITE" id="PS50053">
    <property type="entry name" value="UBIQUITIN_2"/>
    <property type="match status" value="2"/>
</dbReference>
<organism evidence="3 4">
    <name type="scientific">Arabis nemorensis</name>
    <dbReference type="NCBI Taxonomy" id="586526"/>
    <lineage>
        <taxon>Eukaryota</taxon>
        <taxon>Viridiplantae</taxon>
        <taxon>Streptophyta</taxon>
        <taxon>Embryophyta</taxon>
        <taxon>Tracheophyta</taxon>
        <taxon>Spermatophyta</taxon>
        <taxon>Magnoliopsida</taxon>
        <taxon>eudicotyledons</taxon>
        <taxon>Gunneridae</taxon>
        <taxon>Pentapetalae</taxon>
        <taxon>rosids</taxon>
        <taxon>malvids</taxon>
        <taxon>Brassicales</taxon>
        <taxon>Brassicaceae</taxon>
        <taxon>Arabideae</taxon>
        <taxon>Arabis</taxon>
    </lineage>
</organism>
<keyword evidence="4" id="KW-1185">Reference proteome</keyword>
<dbReference type="Pfam" id="PF00240">
    <property type="entry name" value="ubiquitin"/>
    <property type="match status" value="1"/>
</dbReference>
<dbReference type="Proteomes" id="UP000489600">
    <property type="component" value="Unassembled WGS sequence"/>
</dbReference>
<dbReference type="GO" id="GO:0005829">
    <property type="term" value="C:cytosol"/>
    <property type="evidence" value="ECO:0007669"/>
    <property type="project" value="TreeGrafter"/>
</dbReference>
<dbReference type="InterPro" id="IPR029071">
    <property type="entry name" value="Ubiquitin-like_domsf"/>
</dbReference>
<dbReference type="AlphaFoldDB" id="A0A565C0E2"/>
<dbReference type="PANTHER" id="PTHR10621:SF38">
    <property type="entry name" value="UBIQUITIN DOMAIN-CONTAINING PROTEIN 7SL RNA1-RELATED"/>
    <property type="match status" value="1"/>
</dbReference>
<dbReference type="GO" id="GO:0031593">
    <property type="term" value="F:polyubiquitin modification-dependent protein binding"/>
    <property type="evidence" value="ECO:0007669"/>
    <property type="project" value="TreeGrafter"/>
</dbReference>
<protein>
    <recommendedName>
        <fullName evidence="2">Ubiquitin-like domain-containing protein</fullName>
    </recommendedName>
</protein>
<gene>
    <name evidence="3" type="ORF">ANE_LOCUS17510</name>
</gene>
<feature type="region of interest" description="Disordered" evidence="1">
    <location>
        <begin position="279"/>
        <end position="305"/>
    </location>
</feature>
<accession>A0A565C0E2</accession>
<dbReference type="GO" id="GO:0043161">
    <property type="term" value="P:proteasome-mediated ubiquitin-dependent protein catabolic process"/>
    <property type="evidence" value="ECO:0007669"/>
    <property type="project" value="TreeGrafter"/>
</dbReference>
<dbReference type="InterPro" id="IPR000626">
    <property type="entry name" value="Ubiquitin-like_dom"/>
</dbReference>
<dbReference type="CDD" id="cd17039">
    <property type="entry name" value="Ubl_ubiquitin_like"/>
    <property type="match status" value="1"/>
</dbReference>
<dbReference type="GO" id="GO:0043130">
    <property type="term" value="F:ubiquitin binding"/>
    <property type="evidence" value="ECO:0007669"/>
    <property type="project" value="TreeGrafter"/>
</dbReference>
<dbReference type="SMART" id="SM00213">
    <property type="entry name" value="UBQ"/>
    <property type="match status" value="1"/>
</dbReference>
<reference evidence="3" key="1">
    <citation type="submission" date="2019-07" db="EMBL/GenBank/DDBJ databases">
        <authorList>
            <person name="Dittberner H."/>
        </authorList>
    </citation>
    <scope>NUCLEOTIDE SEQUENCE [LARGE SCALE GENOMIC DNA]</scope>
</reference>
<dbReference type="GO" id="GO:0005654">
    <property type="term" value="C:nucleoplasm"/>
    <property type="evidence" value="ECO:0007669"/>
    <property type="project" value="TreeGrafter"/>
</dbReference>
<feature type="domain" description="Ubiquitin-like" evidence="2">
    <location>
        <begin position="312"/>
        <end position="387"/>
    </location>
</feature>
<comment type="caution">
    <text evidence="3">The sequence shown here is derived from an EMBL/GenBank/DDBJ whole genome shotgun (WGS) entry which is preliminary data.</text>
</comment>
<evidence type="ECO:0000256" key="1">
    <source>
        <dbReference type="SAM" id="MobiDB-lite"/>
    </source>
</evidence>
<dbReference type="EMBL" id="CABITT030000006">
    <property type="protein sequence ID" value="VVB07066.1"/>
    <property type="molecule type" value="Genomic_DNA"/>
</dbReference>
<evidence type="ECO:0000259" key="2">
    <source>
        <dbReference type="PROSITE" id="PS50053"/>
    </source>
</evidence>
<evidence type="ECO:0000313" key="3">
    <source>
        <dbReference type="EMBL" id="VVB07066.1"/>
    </source>
</evidence>